<keyword evidence="2" id="KW-1185">Reference proteome</keyword>
<organism evidence="1 2">
    <name type="scientific">Aureispira anguillae</name>
    <dbReference type="NCBI Taxonomy" id="2864201"/>
    <lineage>
        <taxon>Bacteria</taxon>
        <taxon>Pseudomonadati</taxon>
        <taxon>Bacteroidota</taxon>
        <taxon>Saprospiria</taxon>
        <taxon>Saprospirales</taxon>
        <taxon>Saprospiraceae</taxon>
        <taxon>Aureispira</taxon>
    </lineage>
</organism>
<evidence type="ECO:0000313" key="1">
    <source>
        <dbReference type="EMBL" id="BDS09953.1"/>
    </source>
</evidence>
<dbReference type="AlphaFoldDB" id="A0A915YBC9"/>
<dbReference type="KEGG" id="aup:AsAng_0006580"/>
<dbReference type="Proteomes" id="UP001060919">
    <property type="component" value="Chromosome"/>
</dbReference>
<sequence length="41" mass="4785">MVDSINTKLIPTKIRIVVLFYLRAGGISKFKVTKIKRLIYF</sequence>
<gene>
    <name evidence="1" type="ORF">AsAng_0006580</name>
</gene>
<reference evidence="1" key="1">
    <citation type="submission" date="2022-09" db="EMBL/GenBank/DDBJ databases">
        <title>Aureispira anguillicida sp. nov., isolated from Leptocephalus of Japanese eel Anguilla japonica.</title>
        <authorList>
            <person name="Yuasa K."/>
            <person name="Mekata T."/>
            <person name="Ikunari K."/>
        </authorList>
    </citation>
    <scope>NUCLEOTIDE SEQUENCE</scope>
    <source>
        <strain evidence="1">EL160426</strain>
    </source>
</reference>
<protein>
    <submittedName>
        <fullName evidence="1">Uncharacterized protein</fullName>
    </submittedName>
</protein>
<name>A0A915YBC9_9BACT</name>
<proteinExistence type="predicted"/>
<evidence type="ECO:0000313" key="2">
    <source>
        <dbReference type="Proteomes" id="UP001060919"/>
    </source>
</evidence>
<dbReference type="EMBL" id="AP026867">
    <property type="protein sequence ID" value="BDS09953.1"/>
    <property type="molecule type" value="Genomic_DNA"/>
</dbReference>
<accession>A0A915YBC9</accession>